<evidence type="ECO:0000313" key="2">
    <source>
        <dbReference type="Proteomes" id="UP000229896"/>
    </source>
</evidence>
<dbReference type="Proteomes" id="UP000229896">
    <property type="component" value="Unassembled WGS sequence"/>
</dbReference>
<name>A0A2M6YD32_9BACT</name>
<evidence type="ECO:0000313" key="1">
    <source>
        <dbReference type="EMBL" id="PIU24599.1"/>
    </source>
</evidence>
<reference evidence="2" key="1">
    <citation type="submission" date="2017-09" db="EMBL/GenBank/DDBJ databases">
        <title>Depth-based differentiation of microbial function through sediment-hosted aquifers and enrichment of novel symbionts in the deep terrestrial subsurface.</title>
        <authorList>
            <person name="Probst A.J."/>
            <person name="Ladd B."/>
            <person name="Jarett J.K."/>
            <person name="Geller-Mcgrath D.E."/>
            <person name="Sieber C.M.K."/>
            <person name="Emerson J.B."/>
            <person name="Anantharaman K."/>
            <person name="Thomas B.C."/>
            <person name="Malmstrom R."/>
            <person name="Stieglmeier M."/>
            <person name="Klingl A."/>
            <person name="Woyke T."/>
            <person name="Ryan C.M."/>
            <person name="Banfield J.F."/>
        </authorList>
    </citation>
    <scope>NUCLEOTIDE SEQUENCE [LARGE SCALE GENOMIC DNA]</scope>
</reference>
<comment type="caution">
    <text evidence="1">The sequence shown here is derived from an EMBL/GenBank/DDBJ whole genome shotgun (WGS) entry which is preliminary data.</text>
</comment>
<accession>A0A2M6YD32</accession>
<organism evidence="1 2">
    <name type="scientific">Candidatus Berkelbacteria bacterium CG08_land_8_20_14_0_20_39_8</name>
    <dbReference type="NCBI Taxonomy" id="1974511"/>
    <lineage>
        <taxon>Bacteria</taxon>
        <taxon>Candidatus Berkelbacteria</taxon>
    </lineage>
</organism>
<gene>
    <name evidence="1" type="ORF">COT12_00180</name>
</gene>
<dbReference type="AlphaFoldDB" id="A0A2M6YD32"/>
<dbReference type="EMBL" id="PEXI01000009">
    <property type="protein sequence ID" value="PIU24599.1"/>
    <property type="molecule type" value="Genomic_DNA"/>
</dbReference>
<protein>
    <submittedName>
        <fullName evidence="1">Uncharacterized protein</fullName>
    </submittedName>
</protein>
<sequence length="234" mass="26339">MTNKILYVILGLSIVLNVVSGVYIFGSKKTENTSTIATKSVKSYIYHNQESPFDKEKYTFGTLTTKVIPDFEIPQGLDVIVNKTSKSLDTAVLKKEIPQDSVLLKIDIAGSPFGNTLNESTILTYSDKTVDQIIQDEKNRAEKAKSGYEITKVKEDITLLKRNNSYGAYGDFSIELFQEVYLINVEKYNNGLTSSPKTFLLIPTHYSDTQLDILKKDLDKMSIIDLPYHALPVY</sequence>
<proteinExistence type="predicted"/>